<dbReference type="RefSeq" id="YP_238678.1">
    <property type="nucleotide sequence ID" value="NC_007021.1"/>
</dbReference>
<gene>
    <name evidence="1" type="ORF">TwortDSMZ_031</name>
</gene>
<organism evidence="1 2">
    <name type="scientific">Staphylococcus phage Twort (strain DSM 17442 / HER 48)</name>
    <name type="common">Bacteriophage Twort</name>
    <dbReference type="NCBI Taxonomy" id="2908167"/>
    <lineage>
        <taxon>Viruses</taxon>
        <taxon>Duplodnaviria</taxon>
        <taxon>Heunggongvirae</taxon>
        <taxon>Uroviricota</taxon>
        <taxon>Caudoviricetes</taxon>
        <taxon>Herelleviridae</taxon>
        <taxon>Twortvirinae</taxon>
        <taxon>Twortvirus</taxon>
        <taxon>Twortvirus twort</taxon>
    </lineage>
</organism>
<sequence length="185" mass="22054">MAKLYALIKVSEYTHTNVGWDEYFEYTTDNTEILGYSTNLEELEYIQSNYDLEVYEELFVREINEITKEDFIKEQRYIKYSSWIELKRNNGHFVHDNIIKNEPYEVFSVDKNSYSLDTIIIDVHISDRNTITIFVEMRSEYSDMEDVFISTVDSYVNKLNFLLSNLKNADVRSTRKVVESIKKLK</sequence>
<dbReference type="Proteomes" id="UP000503318">
    <property type="component" value="Segment"/>
</dbReference>
<dbReference type="KEGG" id="vg:5130376"/>
<proteinExistence type="predicted"/>
<evidence type="ECO:0000313" key="1">
    <source>
        <dbReference type="EMBL" id="QIW89040.1"/>
    </source>
</evidence>
<reference evidence="1 2" key="1">
    <citation type="submission" date="2020-03" db="EMBL/GenBank/DDBJ databases">
        <title>Variable regions in the genome of staphylococcal bacteriophage Twort.</title>
        <authorList>
            <person name="Glowacka-Rutkowska A."/>
            <person name="Gawor J."/>
            <person name="Lobocka M."/>
        </authorList>
    </citation>
    <scope>NUCLEOTIDE SEQUENCE [LARGE SCALE GENOMIC DNA]</scope>
</reference>
<evidence type="ECO:0000313" key="2">
    <source>
        <dbReference type="Proteomes" id="UP000503318"/>
    </source>
</evidence>
<dbReference type="OrthoDB" id="31011at10239"/>
<name>A0A6H0X540_BPTWO</name>
<organismHost>
    <name type="scientific">Twortvirus twort</name>
    <dbReference type="NCBI Taxonomy" id="55510"/>
</organismHost>
<protein>
    <submittedName>
        <fullName evidence="1">Uncharacterized protein</fullName>
    </submittedName>
</protein>
<accession>A0A6H0X540</accession>
<dbReference type="EMBL" id="MT151386">
    <property type="protein sequence ID" value="QIW89040.1"/>
    <property type="molecule type" value="Genomic_DNA"/>
</dbReference>